<dbReference type="GO" id="GO:0006108">
    <property type="term" value="P:malate metabolic process"/>
    <property type="evidence" value="ECO:0007669"/>
    <property type="project" value="TreeGrafter"/>
</dbReference>
<evidence type="ECO:0000256" key="10">
    <source>
        <dbReference type="ARBA" id="ARBA00066983"/>
    </source>
</evidence>
<dbReference type="PANTHER" id="PTHR23406">
    <property type="entry name" value="MALIC ENZYME-RELATED"/>
    <property type="match status" value="1"/>
</dbReference>
<evidence type="ECO:0000256" key="1">
    <source>
        <dbReference type="ARBA" id="ARBA00001936"/>
    </source>
</evidence>
<feature type="binding site" evidence="14">
    <location>
        <position position="271"/>
    </location>
    <ligand>
        <name>a divalent metal cation</name>
        <dbReference type="ChEBI" id="CHEBI:60240"/>
    </ligand>
</feature>
<feature type="binding site" evidence="14">
    <location>
        <position position="294"/>
    </location>
    <ligand>
        <name>a divalent metal cation</name>
        <dbReference type="ChEBI" id="CHEBI:60240"/>
    </ligand>
</feature>
<dbReference type="Proteomes" id="UP000253940">
    <property type="component" value="Chromosome"/>
</dbReference>
<evidence type="ECO:0000256" key="3">
    <source>
        <dbReference type="ARBA" id="ARBA00011738"/>
    </source>
</evidence>
<dbReference type="GO" id="GO:0043464">
    <property type="term" value="P:malolactic fermentation"/>
    <property type="evidence" value="ECO:0007669"/>
    <property type="project" value="UniProtKB-ARBA"/>
</dbReference>
<evidence type="ECO:0000256" key="4">
    <source>
        <dbReference type="ARBA" id="ARBA00022723"/>
    </source>
</evidence>
<name>A0A345PAB9_9GAMM</name>
<comment type="cofactor">
    <cofactor evidence="14">
        <name>Mg(2+)</name>
        <dbReference type="ChEBI" id="CHEBI:18420"/>
    </cofactor>
    <cofactor evidence="14">
        <name>Mn(2+)</name>
        <dbReference type="ChEBI" id="CHEBI:29035"/>
    </cofactor>
    <text evidence="14">Divalent metal cations. Prefers magnesium or manganese.</text>
</comment>
<evidence type="ECO:0000259" key="16">
    <source>
        <dbReference type="SMART" id="SM00919"/>
    </source>
</evidence>
<dbReference type="SUPFAM" id="SSF53223">
    <property type="entry name" value="Aminoacid dehydrogenase-like, N-terminal domain"/>
    <property type="match status" value="1"/>
</dbReference>
<evidence type="ECO:0000256" key="5">
    <source>
        <dbReference type="ARBA" id="ARBA00023002"/>
    </source>
</evidence>
<evidence type="ECO:0000256" key="6">
    <source>
        <dbReference type="ARBA" id="ARBA00023027"/>
    </source>
</evidence>
<dbReference type="RefSeq" id="WP_114900336.1">
    <property type="nucleotide sequence ID" value="NZ_CP031222.1"/>
</dbReference>
<dbReference type="GO" id="GO:0046872">
    <property type="term" value="F:metal ion binding"/>
    <property type="evidence" value="ECO:0007669"/>
    <property type="project" value="UniProtKB-KW"/>
</dbReference>
<dbReference type="GO" id="GO:0051287">
    <property type="term" value="F:NAD binding"/>
    <property type="evidence" value="ECO:0007669"/>
    <property type="project" value="InterPro"/>
</dbReference>
<proteinExistence type="inferred from homology"/>
<dbReference type="GO" id="GO:0005829">
    <property type="term" value="C:cytosol"/>
    <property type="evidence" value="ECO:0007669"/>
    <property type="project" value="TreeGrafter"/>
</dbReference>
<evidence type="ECO:0000256" key="9">
    <source>
        <dbReference type="ARBA" id="ARBA00051739"/>
    </source>
</evidence>
<protein>
    <recommendedName>
        <fullName evidence="11">Malolactic enzyme</fullName>
        <ecNumber evidence="10">4.1.1.101</ecNumber>
    </recommendedName>
</protein>
<evidence type="ECO:0000256" key="11">
    <source>
        <dbReference type="ARBA" id="ARBA00074565"/>
    </source>
</evidence>
<feature type="binding site" evidence="13">
    <location>
        <position position="443"/>
    </location>
    <ligand>
        <name>(S)-malate</name>
        <dbReference type="ChEBI" id="CHEBI:15589"/>
    </ligand>
</feature>
<dbReference type="NCBIfam" id="NF010052">
    <property type="entry name" value="PRK13529.1"/>
    <property type="match status" value="1"/>
</dbReference>
<comment type="catalytic activity">
    <reaction evidence="9">
        <text>(S)-malate + H(+) = (S)-lactate + CO2</text>
        <dbReference type="Rhea" id="RHEA:46276"/>
        <dbReference type="ChEBI" id="CHEBI:15378"/>
        <dbReference type="ChEBI" id="CHEBI:15589"/>
        <dbReference type="ChEBI" id="CHEBI:16526"/>
        <dbReference type="ChEBI" id="CHEBI:16651"/>
        <dbReference type="EC" id="4.1.1.101"/>
    </reaction>
</comment>
<accession>A0A345PAB9</accession>
<comment type="cofactor">
    <cofactor evidence="1">
        <name>Mn(2+)</name>
        <dbReference type="ChEBI" id="CHEBI:29035"/>
    </cofactor>
</comment>
<evidence type="ECO:0000256" key="2">
    <source>
        <dbReference type="ARBA" id="ARBA00008785"/>
    </source>
</evidence>
<keyword evidence="19" id="KW-1185">Reference proteome</keyword>
<dbReference type="PIRSF" id="PIRSF000106">
    <property type="entry name" value="ME"/>
    <property type="match status" value="1"/>
</dbReference>
<evidence type="ECO:0000256" key="15">
    <source>
        <dbReference type="RuleBase" id="RU003427"/>
    </source>
</evidence>
<dbReference type="PRINTS" id="PR00072">
    <property type="entry name" value="MALOXRDTASE"/>
</dbReference>
<dbReference type="InterPro" id="IPR037062">
    <property type="entry name" value="Malic_N_dom_sf"/>
</dbReference>
<evidence type="ECO:0000256" key="14">
    <source>
        <dbReference type="PIRSR" id="PIRSR000106-3"/>
    </source>
</evidence>
<dbReference type="InterPro" id="IPR012301">
    <property type="entry name" value="Malic_N_dom"/>
</dbReference>
<keyword evidence="4 14" id="KW-0479">Metal-binding</keyword>
<feature type="domain" description="Malic enzyme NAD-binding" evidence="16">
    <location>
        <begin position="295"/>
        <end position="556"/>
    </location>
</feature>
<dbReference type="GO" id="GO:0004470">
    <property type="term" value="F:malic enzyme activity"/>
    <property type="evidence" value="ECO:0007669"/>
    <property type="project" value="InterPro"/>
</dbReference>
<feature type="binding site" evidence="13">
    <location>
        <position position="487"/>
    </location>
    <ligand>
        <name>(S)-malate</name>
        <dbReference type="ChEBI" id="CHEBI:15589"/>
    </ligand>
</feature>
<dbReference type="InterPro" id="IPR036291">
    <property type="entry name" value="NAD(P)-bd_dom_sf"/>
</dbReference>
<keyword evidence="5" id="KW-0560">Oxidoreductase</keyword>
<evidence type="ECO:0000259" key="17">
    <source>
        <dbReference type="SMART" id="SM01274"/>
    </source>
</evidence>
<dbReference type="SMART" id="SM01274">
    <property type="entry name" value="malic"/>
    <property type="match status" value="1"/>
</dbReference>
<dbReference type="InterPro" id="IPR046346">
    <property type="entry name" value="Aminoacid_DH-like_N_sf"/>
</dbReference>
<gene>
    <name evidence="18" type="ORF">HYN46_16125</name>
</gene>
<feature type="active site" description="Proton donor" evidence="12">
    <location>
        <position position="128"/>
    </location>
</feature>
<dbReference type="Gene3D" id="3.40.50.720">
    <property type="entry name" value="NAD(P)-binding Rossmann-like Domain"/>
    <property type="match status" value="1"/>
</dbReference>
<dbReference type="AlphaFoldDB" id="A0A345PAB9"/>
<dbReference type="Gene3D" id="3.40.50.10380">
    <property type="entry name" value="Malic enzyme, N-terminal domain"/>
    <property type="match status" value="1"/>
</dbReference>
<dbReference type="InterPro" id="IPR012302">
    <property type="entry name" value="Malic_NAD-bd"/>
</dbReference>
<feature type="domain" description="Malic enzyme N-terminal" evidence="17">
    <location>
        <begin position="105"/>
        <end position="285"/>
    </location>
</feature>
<keyword evidence="7" id="KW-0464">Manganese</keyword>
<keyword evidence="8" id="KW-0456">Lyase</keyword>
<comment type="similarity">
    <text evidence="2 15">Belongs to the malic enzymes family.</text>
</comment>
<dbReference type="InterPro" id="IPR015884">
    <property type="entry name" value="Malic_enzyme_CS"/>
</dbReference>
<evidence type="ECO:0000256" key="12">
    <source>
        <dbReference type="PIRSR" id="PIRSR000106-1"/>
    </source>
</evidence>
<dbReference type="FunFam" id="3.40.50.720:FF:000182">
    <property type="entry name" value="NAD-dependent malic enzyme"/>
    <property type="match status" value="1"/>
</dbReference>
<dbReference type="GO" id="GO:0016616">
    <property type="term" value="F:oxidoreductase activity, acting on the CH-OH group of donors, NAD or NADP as acceptor"/>
    <property type="evidence" value="ECO:0007669"/>
    <property type="project" value="InterPro"/>
</dbReference>
<dbReference type="PROSITE" id="PS00331">
    <property type="entry name" value="MALIC_ENZYMES"/>
    <property type="match status" value="1"/>
</dbReference>
<evidence type="ECO:0000256" key="7">
    <source>
        <dbReference type="ARBA" id="ARBA00023211"/>
    </source>
</evidence>
<dbReference type="SUPFAM" id="SSF51735">
    <property type="entry name" value="NAD(P)-binding Rossmann-fold domains"/>
    <property type="match status" value="1"/>
</dbReference>
<dbReference type="Pfam" id="PF00390">
    <property type="entry name" value="malic"/>
    <property type="match status" value="1"/>
</dbReference>
<evidence type="ECO:0000313" key="19">
    <source>
        <dbReference type="Proteomes" id="UP000253940"/>
    </source>
</evidence>
<feature type="binding site" evidence="13">
    <location>
        <position position="181"/>
    </location>
    <ligand>
        <name>(S)-malate</name>
        <dbReference type="ChEBI" id="CHEBI:15589"/>
    </ligand>
</feature>
<comment type="subunit">
    <text evidence="3">Homodimer.</text>
</comment>
<keyword evidence="6" id="KW-0520">NAD</keyword>
<dbReference type="PANTHER" id="PTHR23406:SF34">
    <property type="entry name" value="NAD-DEPENDENT MALIC ENZYME, MITOCHONDRIAL"/>
    <property type="match status" value="1"/>
</dbReference>
<dbReference type="GO" id="GO:0043883">
    <property type="term" value="F:malolactic enzyme activity"/>
    <property type="evidence" value="ECO:0007669"/>
    <property type="project" value="UniProtKB-EC"/>
</dbReference>
<evidence type="ECO:0000256" key="8">
    <source>
        <dbReference type="ARBA" id="ARBA00023239"/>
    </source>
</evidence>
<dbReference type="OrthoDB" id="3314528at2"/>
<evidence type="ECO:0000256" key="13">
    <source>
        <dbReference type="PIRSR" id="PIRSR000106-2"/>
    </source>
</evidence>
<organism evidence="18 19">
    <name type="scientific">Aquirhabdus parva</name>
    <dbReference type="NCBI Taxonomy" id="2283318"/>
    <lineage>
        <taxon>Bacteria</taxon>
        <taxon>Pseudomonadati</taxon>
        <taxon>Pseudomonadota</taxon>
        <taxon>Gammaproteobacteria</taxon>
        <taxon>Moraxellales</taxon>
        <taxon>Moraxellaceae</taxon>
        <taxon>Aquirhabdus</taxon>
    </lineage>
</organism>
<sequence length="588" mass="64508">MTQPSASEQEIVNDPILDNVLHPEYQPTVHSDDPLQTSLTGFDLISHSMLNKGMAFSEAERDAFQLHGLLPPHVGTLDEQILRRLQVLRSFATDFERYAFLRDLQDSNETLFYAMLVHNLEELLPLVYTPTVGEGCQRLSEIWRKPRGLFLSYTNKDKIREIFADTRYDRVRVIVVSDGERILGLGDQGAGGMGIPIGKLSLYTACAGIHPLETLPILLDVGTNNPDRLNNPMYIGWSHERIRGAEYDAFVEEFIAAVTERWPNVLLQWEDFAGANAGPLLERYRDRLCTFNDDIQGTAAVAAASLLSAINVTGIPLTEQRIAFLGAGSAGCGIASLLHQAMVDAGLSAAEASKRFYAVDRYGLLVEGMADIRPAQVLFVQNKQDVAHWVRTSSDGISLLDVVTNAKPTVLIGVSGQAGAFSEPVVRMMAQQVERPVIFPLSNPTSKSEAKPQDLMNWTNGKALIGTGTAFPPVLWNGEHYEINQTNNSYIFPGVGLGVLAVNARRITDAMFMAAGKALADLSPTRLDKTARLLPPVEELRAVSVAVAQAVARQAQADGIADQCSDAEVLARIKALVWEPVYRPYQRV</sequence>
<dbReference type="EC" id="4.1.1.101" evidence="10"/>
<feature type="binding site" evidence="14">
    <location>
        <position position="270"/>
    </location>
    <ligand>
        <name>a divalent metal cation</name>
        <dbReference type="ChEBI" id="CHEBI:60240"/>
    </ligand>
</feature>
<dbReference type="InterPro" id="IPR001891">
    <property type="entry name" value="Malic_OxRdtase"/>
</dbReference>
<dbReference type="SMART" id="SM00919">
    <property type="entry name" value="Malic_M"/>
    <property type="match status" value="1"/>
</dbReference>
<dbReference type="Pfam" id="PF03949">
    <property type="entry name" value="Malic_M"/>
    <property type="match status" value="1"/>
</dbReference>
<dbReference type="EMBL" id="CP031222">
    <property type="protein sequence ID" value="AXI04228.1"/>
    <property type="molecule type" value="Genomic_DNA"/>
</dbReference>
<feature type="active site" description="Proton acceptor" evidence="12">
    <location>
        <position position="199"/>
    </location>
</feature>
<dbReference type="KEGG" id="mbah:HYN46_16125"/>
<reference evidence="18 19" key="1">
    <citation type="submission" date="2018-07" db="EMBL/GenBank/DDBJ databases">
        <title>Genome sequencing of Moraxellaceae gen. HYN0046.</title>
        <authorList>
            <person name="Kim M."/>
            <person name="Yi H."/>
        </authorList>
    </citation>
    <scope>NUCLEOTIDE SEQUENCE [LARGE SCALE GENOMIC DNA]</scope>
    <source>
        <strain evidence="18 19">HYN0046</strain>
    </source>
</reference>
<evidence type="ECO:0000313" key="18">
    <source>
        <dbReference type="EMBL" id="AXI04228.1"/>
    </source>
</evidence>
<dbReference type="FunFam" id="3.40.50.10380:FF:000001">
    <property type="entry name" value="NAD-dependent malic enzyme"/>
    <property type="match status" value="1"/>
</dbReference>